<proteinExistence type="predicted"/>
<feature type="domain" description="Uracil-DNA glycosylase-like" evidence="1">
    <location>
        <begin position="34"/>
        <end position="191"/>
    </location>
</feature>
<reference evidence="3" key="1">
    <citation type="journal article" date="2019" name="Int. J. Syst. Evol. Microbiol.">
        <title>The Global Catalogue of Microorganisms (GCM) 10K type strain sequencing project: providing services to taxonomists for standard genome sequencing and annotation.</title>
        <authorList>
            <consortium name="The Broad Institute Genomics Platform"/>
            <consortium name="The Broad Institute Genome Sequencing Center for Infectious Disease"/>
            <person name="Wu L."/>
            <person name="Ma J."/>
        </authorList>
    </citation>
    <scope>NUCLEOTIDE SEQUENCE [LARGE SCALE GENOMIC DNA]</scope>
    <source>
        <strain evidence="3">CCUG 60559</strain>
    </source>
</reference>
<comment type="caution">
    <text evidence="2">The sequence shown here is derived from an EMBL/GenBank/DDBJ whole genome shotgun (WGS) entry which is preliminary data.</text>
</comment>
<evidence type="ECO:0000313" key="2">
    <source>
        <dbReference type="EMBL" id="MFC7294140.1"/>
    </source>
</evidence>
<dbReference type="EMBL" id="JBHTBD010000001">
    <property type="protein sequence ID" value="MFC7294140.1"/>
    <property type="molecule type" value="Genomic_DNA"/>
</dbReference>
<dbReference type="SUPFAM" id="SSF52141">
    <property type="entry name" value="Uracil-DNA glycosylase-like"/>
    <property type="match status" value="1"/>
</dbReference>
<evidence type="ECO:0000313" key="3">
    <source>
        <dbReference type="Proteomes" id="UP001596506"/>
    </source>
</evidence>
<dbReference type="RefSeq" id="WP_100688101.1">
    <property type="nucleotide sequence ID" value="NZ_JBHTBD010000001.1"/>
</dbReference>
<protein>
    <submittedName>
        <fullName evidence="2">Uracil-DNA glycosylase family protein</fullName>
    </submittedName>
</protein>
<dbReference type="SMART" id="SM00986">
    <property type="entry name" value="UDG"/>
    <property type="match status" value="1"/>
</dbReference>
<dbReference type="CDD" id="cd10033">
    <property type="entry name" value="UDG_like"/>
    <property type="match status" value="1"/>
</dbReference>
<dbReference type="InterPro" id="IPR047124">
    <property type="entry name" value="HI_0220.2"/>
</dbReference>
<evidence type="ECO:0000259" key="1">
    <source>
        <dbReference type="SMART" id="SM00986"/>
    </source>
</evidence>
<dbReference type="Proteomes" id="UP001596506">
    <property type="component" value="Unassembled WGS sequence"/>
</dbReference>
<gene>
    <name evidence="2" type="ORF">ACFQQA_05330</name>
</gene>
<accession>A0ABW2ITP2</accession>
<dbReference type="PANTHER" id="PTHR42160:SF1">
    <property type="entry name" value="URACIL-DNA GLYCOSYLASE SUPERFAMILY PROTEIN"/>
    <property type="match status" value="1"/>
</dbReference>
<dbReference type="PANTHER" id="PTHR42160">
    <property type="entry name" value="URACIL-DNA GLYCOSYLASE SUPERFAMILY PROTEIN"/>
    <property type="match status" value="1"/>
</dbReference>
<name>A0ABW2ITP2_9GAMM</name>
<keyword evidence="3" id="KW-1185">Reference proteome</keyword>
<dbReference type="SMART" id="SM00987">
    <property type="entry name" value="UreE_C"/>
    <property type="match status" value="1"/>
</dbReference>
<dbReference type="InterPro" id="IPR036895">
    <property type="entry name" value="Uracil-DNA_glycosylase-like_sf"/>
</dbReference>
<dbReference type="Gene3D" id="3.40.470.10">
    <property type="entry name" value="Uracil-DNA glycosylase-like domain"/>
    <property type="match status" value="1"/>
</dbReference>
<organism evidence="2 3">
    <name type="scientific">Marinobacter aromaticivorans</name>
    <dbReference type="NCBI Taxonomy" id="1494078"/>
    <lineage>
        <taxon>Bacteria</taxon>
        <taxon>Pseudomonadati</taxon>
        <taxon>Pseudomonadota</taxon>
        <taxon>Gammaproteobacteria</taxon>
        <taxon>Pseudomonadales</taxon>
        <taxon>Marinobacteraceae</taxon>
        <taxon>Marinobacter</taxon>
    </lineage>
</organism>
<dbReference type="InterPro" id="IPR005122">
    <property type="entry name" value="Uracil-DNA_glycosylase-like"/>
</dbReference>
<dbReference type="Pfam" id="PF03167">
    <property type="entry name" value="UDG"/>
    <property type="match status" value="1"/>
</dbReference>
<sequence>MTDTLAKLSFDELVRRVRACTICAEVLPFGPRPVVQLSQASRILVVGQAPGKRVHETGLPFNDPSGDRLRQWMGITREAFYDDRKLAILPMGFCYPGKGRSGDLPPRLECAPAWRAPLLERLPNIGLTLVIGQYAHAWHLPDGAQRSVTENVRNWRQYWPALLPMPHPSPRNNLWLRRNPWFEAEVVPELQERVAGLLAEGDER</sequence>